<accession>A0ACC0AZN2</accession>
<reference evidence="2" key="1">
    <citation type="journal article" date="2023" name="Nat. Plants">
        <title>Single-cell RNA sequencing provides a high-resolution roadmap for understanding the multicellular compartmentation of specialized metabolism.</title>
        <authorList>
            <person name="Sun S."/>
            <person name="Shen X."/>
            <person name="Li Y."/>
            <person name="Li Y."/>
            <person name="Wang S."/>
            <person name="Li R."/>
            <person name="Zhang H."/>
            <person name="Shen G."/>
            <person name="Guo B."/>
            <person name="Wei J."/>
            <person name="Xu J."/>
            <person name="St-Pierre B."/>
            <person name="Chen S."/>
            <person name="Sun C."/>
        </authorList>
    </citation>
    <scope>NUCLEOTIDE SEQUENCE [LARGE SCALE GENOMIC DNA]</scope>
</reference>
<comment type="caution">
    <text evidence="1">The sequence shown here is derived from an EMBL/GenBank/DDBJ whole genome shotgun (WGS) entry which is preliminary data.</text>
</comment>
<proteinExistence type="predicted"/>
<dbReference type="EMBL" id="CM044704">
    <property type="protein sequence ID" value="KAI5665932.1"/>
    <property type="molecule type" value="Genomic_DNA"/>
</dbReference>
<evidence type="ECO:0000313" key="2">
    <source>
        <dbReference type="Proteomes" id="UP001060085"/>
    </source>
</evidence>
<gene>
    <name evidence="1" type="ORF">M9H77_15785</name>
</gene>
<organism evidence="1 2">
    <name type="scientific">Catharanthus roseus</name>
    <name type="common">Madagascar periwinkle</name>
    <name type="synonym">Vinca rosea</name>
    <dbReference type="NCBI Taxonomy" id="4058"/>
    <lineage>
        <taxon>Eukaryota</taxon>
        <taxon>Viridiplantae</taxon>
        <taxon>Streptophyta</taxon>
        <taxon>Embryophyta</taxon>
        <taxon>Tracheophyta</taxon>
        <taxon>Spermatophyta</taxon>
        <taxon>Magnoliopsida</taxon>
        <taxon>eudicotyledons</taxon>
        <taxon>Gunneridae</taxon>
        <taxon>Pentapetalae</taxon>
        <taxon>asterids</taxon>
        <taxon>lamiids</taxon>
        <taxon>Gentianales</taxon>
        <taxon>Apocynaceae</taxon>
        <taxon>Rauvolfioideae</taxon>
        <taxon>Vinceae</taxon>
        <taxon>Catharanthinae</taxon>
        <taxon>Catharanthus</taxon>
    </lineage>
</organism>
<dbReference type="Proteomes" id="UP001060085">
    <property type="component" value="Linkage Group LG04"/>
</dbReference>
<evidence type="ECO:0000313" key="1">
    <source>
        <dbReference type="EMBL" id="KAI5665932.1"/>
    </source>
</evidence>
<name>A0ACC0AZN2_CATRO</name>
<keyword evidence="2" id="KW-1185">Reference proteome</keyword>
<protein>
    <submittedName>
        <fullName evidence="1">Uncharacterized protein</fullName>
    </submittedName>
</protein>
<sequence>MNVNGCSDGLAMFWNDYVNVNILSYFFAHVDALCYFHEIFSSCYVNGFYGNPHTNERHHSWTLLKRLGCNGNFTWIYSGGINEILYSWEKEGVNDRNDHQMSIFR</sequence>